<feature type="region of interest" description="Disordered" evidence="1">
    <location>
        <begin position="974"/>
        <end position="999"/>
    </location>
</feature>
<feature type="compositionally biased region" description="Acidic residues" evidence="1">
    <location>
        <begin position="37"/>
        <end position="56"/>
    </location>
</feature>
<feature type="compositionally biased region" description="Polar residues" evidence="1">
    <location>
        <begin position="1092"/>
        <end position="1101"/>
    </location>
</feature>
<accession>A0AAD7JK79</accession>
<feature type="compositionally biased region" description="Basic and acidic residues" evidence="1">
    <location>
        <begin position="1079"/>
        <end position="1090"/>
    </location>
</feature>
<dbReference type="Proteomes" id="UP001215280">
    <property type="component" value="Unassembled WGS sequence"/>
</dbReference>
<feature type="region of interest" description="Disordered" evidence="1">
    <location>
        <begin position="37"/>
        <end position="80"/>
    </location>
</feature>
<reference evidence="2" key="1">
    <citation type="submission" date="2023-03" db="EMBL/GenBank/DDBJ databases">
        <title>Massive genome expansion in bonnet fungi (Mycena s.s.) driven by repeated elements and novel gene families across ecological guilds.</title>
        <authorList>
            <consortium name="Lawrence Berkeley National Laboratory"/>
            <person name="Harder C.B."/>
            <person name="Miyauchi S."/>
            <person name="Viragh M."/>
            <person name="Kuo A."/>
            <person name="Thoen E."/>
            <person name="Andreopoulos B."/>
            <person name="Lu D."/>
            <person name="Skrede I."/>
            <person name="Drula E."/>
            <person name="Henrissat B."/>
            <person name="Morin E."/>
            <person name="Kohler A."/>
            <person name="Barry K."/>
            <person name="LaButti K."/>
            <person name="Morin E."/>
            <person name="Salamov A."/>
            <person name="Lipzen A."/>
            <person name="Mereny Z."/>
            <person name="Hegedus B."/>
            <person name="Baldrian P."/>
            <person name="Stursova M."/>
            <person name="Weitz H."/>
            <person name="Taylor A."/>
            <person name="Grigoriev I.V."/>
            <person name="Nagy L.G."/>
            <person name="Martin F."/>
            <person name="Kauserud H."/>
        </authorList>
    </citation>
    <scope>NUCLEOTIDE SEQUENCE</scope>
    <source>
        <strain evidence="2">CBHHK188m</strain>
    </source>
</reference>
<evidence type="ECO:0000313" key="2">
    <source>
        <dbReference type="EMBL" id="KAJ7765046.1"/>
    </source>
</evidence>
<feature type="compositionally biased region" description="Basic residues" evidence="1">
    <location>
        <begin position="60"/>
        <end position="76"/>
    </location>
</feature>
<feature type="region of interest" description="Disordered" evidence="1">
    <location>
        <begin position="334"/>
        <end position="368"/>
    </location>
</feature>
<feature type="compositionally biased region" description="Acidic residues" evidence="1">
    <location>
        <begin position="358"/>
        <end position="368"/>
    </location>
</feature>
<feature type="region of interest" description="Disordered" evidence="1">
    <location>
        <begin position="146"/>
        <end position="199"/>
    </location>
</feature>
<evidence type="ECO:0008006" key="4">
    <source>
        <dbReference type="Google" id="ProtNLM"/>
    </source>
</evidence>
<proteinExistence type="predicted"/>
<feature type="compositionally biased region" description="Low complexity" evidence="1">
    <location>
        <begin position="158"/>
        <end position="169"/>
    </location>
</feature>
<feature type="compositionally biased region" description="Basic and acidic residues" evidence="1">
    <location>
        <begin position="467"/>
        <end position="499"/>
    </location>
</feature>
<organism evidence="2 3">
    <name type="scientific">Mycena maculata</name>
    <dbReference type="NCBI Taxonomy" id="230809"/>
    <lineage>
        <taxon>Eukaryota</taxon>
        <taxon>Fungi</taxon>
        <taxon>Dikarya</taxon>
        <taxon>Basidiomycota</taxon>
        <taxon>Agaricomycotina</taxon>
        <taxon>Agaricomycetes</taxon>
        <taxon>Agaricomycetidae</taxon>
        <taxon>Agaricales</taxon>
        <taxon>Marasmiineae</taxon>
        <taxon>Mycenaceae</taxon>
        <taxon>Mycena</taxon>
    </lineage>
</organism>
<feature type="compositionally biased region" description="Low complexity" evidence="1">
    <location>
        <begin position="982"/>
        <end position="999"/>
    </location>
</feature>
<sequence>MSTPYEISEVCAAAESYFKRDKFSMMLIGADRFGIESMDETSDDDSSEEESSEDESDRERRKRQKKKKLLKRKKRSTSTEALTDTKYDNIKKDVKSEEVEGMIRQLNSMSLDDPSYGATYFKVLSMDTTGIAVKCITRTPRVQMNYAPRPARNYPSEQTAPQTAASPATYPNSVPLNGGAAYSRPPASQTYPRPDTPRSDSCYGCHDKEHRISDCPKLRELIQNGVIKRDEATRRLTWPDGTPIRRFRDESFVSAVERLRPATTHYTRRSSMRNPVRNTHDTPRSHRTRWAQEEYVSDDEWDLDYNDAPQSHFISVANSRLYQRVKGYYSRHAPQHTVSDNEEYSLNFEQSTRHPNSEESDYCTDEEEDNSVYVVPRNGRLEVYPVEKAEKSITANRKAKFDGVHVPGPETRAKLKGRLPVNQEIPNSIRPNTRSQGPVKKSIPLPLNTPFKPKASPHIPVEPIPIDAREPRVNPESKLDEMIVDDPANKPSKDKEIKAPFKSVENSEDLRQKGKARTPNQQSELSSQENHSIIGKDAESKPFGESTRGSQAKKLLDEGVMMGRLVMTVMSILFSILTMKLVIFINTALNKSTDIPAAQKSTCTDNPATVYTLMATQPASTQPSEPINYGARKYPTPEMIHSPGPYNIYTPDDGISFSTLRSEIERQCAAISNGGPTHVRPISITTAQAAYCTPSTDSNGHPTEHIIMPNAVITIFNPLTGLYSVHTSHLIVQGLPLTGRIAGTMPLPLPTEAELRTALVRCQPEQPSLPNVELLLDLYDSHSLFHQCMPKDWETHPADQPYNFRQDRIPPIPGFALGVSNSCIRSPFTLRALQARYPETVSAYLDYRVIPAFDRVKSYLGLQFSTLPDRFIDPYTVAYTGHSPDGIPQLFIPLIDLFLYLLEQSFGYSAVDDTGIYLPQVDRILHELWVHWNYTPVPVNVPHSSEAEPLAEFPPAPPSTPVVFAVHIPKEAPTALDAPMPTDTSTTVTSAETPTVTSVSDHAETSIAIADTSIRPSRKILESAGLLSASDVPTSIMPDSGAPLPLMPNSSRIPTPPDSVSDFDGSLSELSSTTSSPGDLHKDKAVEESHGTIPTISSTPSKPKAMQKKKSTPRPVKLTRSRYTDFVIDAAKHREDSTTPLHLIGYDPSTNYPIFRTSAGTMVPPPGQPPHLAFLPSNESDSTLARVKVITHSGDLTSDDLNTYLTTPRQVQVNHVPVAVPKAQQVAISHHSHSTVHPEASSFSHQREVQPLPHRKLSRTDTIPIEEFLAHSDKYPTPGAPNIPRDTRKVLNPRHPPSKRLDASIDPRSASGIRRSSAVADLHALSRNPEFYPGSDTSSESEAEASQRIETRMDLDDENQLMDSIYDLEQSHPKVYSMTYSSAETSETQSLPTAPPGITLQSDSKCLWILYLQVDLPDQ</sequence>
<protein>
    <recommendedName>
        <fullName evidence="4">CCHC-type domain-containing protein</fullName>
    </recommendedName>
</protein>
<feature type="region of interest" description="Disordered" evidence="1">
    <location>
        <begin position="1272"/>
        <end position="1358"/>
    </location>
</feature>
<feature type="compositionally biased region" description="Polar residues" evidence="1">
    <location>
        <begin position="518"/>
        <end position="531"/>
    </location>
</feature>
<feature type="region of interest" description="Disordered" evidence="1">
    <location>
        <begin position="1038"/>
        <end position="1116"/>
    </location>
</feature>
<evidence type="ECO:0000256" key="1">
    <source>
        <dbReference type="SAM" id="MobiDB-lite"/>
    </source>
</evidence>
<feature type="compositionally biased region" description="Basic residues" evidence="1">
    <location>
        <begin position="1105"/>
        <end position="1116"/>
    </location>
</feature>
<evidence type="ECO:0000313" key="3">
    <source>
        <dbReference type="Proteomes" id="UP001215280"/>
    </source>
</evidence>
<comment type="caution">
    <text evidence="2">The sequence shown here is derived from an EMBL/GenBank/DDBJ whole genome shotgun (WGS) entry which is preliminary data.</text>
</comment>
<dbReference type="EMBL" id="JARJLG010000036">
    <property type="protein sequence ID" value="KAJ7765046.1"/>
    <property type="molecule type" value="Genomic_DNA"/>
</dbReference>
<name>A0AAD7JK79_9AGAR</name>
<feature type="compositionally biased region" description="Basic and acidic residues" evidence="1">
    <location>
        <begin position="1345"/>
        <end position="1354"/>
    </location>
</feature>
<gene>
    <name evidence="2" type="ORF">DFH07DRAFT_770308</name>
</gene>
<feature type="region of interest" description="Disordered" evidence="1">
    <location>
        <begin position="448"/>
        <end position="550"/>
    </location>
</feature>
<keyword evidence="3" id="KW-1185">Reference proteome</keyword>
<feature type="compositionally biased region" description="Low complexity" evidence="1">
    <location>
        <begin position="1066"/>
        <end position="1076"/>
    </location>
</feature>